<evidence type="ECO:0000313" key="2">
    <source>
        <dbReference type="Proteomes" id="UP000318943"/>
    </source>
</evidence>
<gene>
    <name evidence="1" type="ORF">FGG12_13640</name>
</gene>
<sequence length="417" mass="44243">MSHRPQTLRGHRGKISEPLRSPLLRCHTSRLVRTCGQRARGGPAAAGGGEQAHASTACVQPQSLRGIVFELLRKDLGDRRAVGPDAASGAHAVIVRVSVPSRVHLTLIDLGRAGYRRNGGVGFGIAAPRSTLAFAPHPGVDLRALASCSYLPAEIASLTERLEHLMGQRQLTQGLRLVEVQLPARHAGFGTGTAVALASLESLFLLNDVSVSPAYLRAHCGRGGASGIGLSSYFQGGFIFDAGRRFNPAPIVGSDATDEVREPPLEMARLAMPDWPMGVLVPPGASAISLAQEQAFFAQRLPLPDADVFEITYHALFGTLAAIHACDYAAFCASINALQRCAWKRAEIDLHGPTVRACAAHLASIGCDAVAMSSIGPALIFWARDFDAAFAAATRQYGPSAVFRTRPDNTGRILSHD</sequence>
<evidence type="ECO:0008006" key="3">
    <source>
        <dbReference type="Google" id="ProtNLM"/>
    </source>
</evidence>
<dbReference type="InterPro" id="IPR004422">
    <property type="entry name" value="RFAP_synthase"/>
</dbReference>
<evidence type="ECO:0000313" key="1">
    <source>
        <dbReference type="EMBL" id="TSP12059.1"/>
    </source>
</evidence>
<dbReference type="NCBIfam" id="TIGR00144">
    <property type="entry name" value="beta_RFAP_syn"/>
    <property type="match status" value="1"/>
</dbReference>
<reference evidence="1 2" key="1">
    <citation type="submission" date="2019-05" db="EMBL/GenBank/DDBJ databases">
        <title>Whole genome sequence analysis of Cupriavidus campinensis S14E4C strain.</title>
        <authorList>
            <person name="Abbaszade G."/>
            <person name="Szabo A."/>
            <person name="Toumi M."/>
            <person name="Toth E."/>
        </authorList>
    </citation>
    <scope>NUCLEOTIDE SEQUENCE [LARGE SCALE GENOMIC DNA]</scope>
    <source>
        <strain evidence="1 2">S14E4C</strain>
    </source>
</reference>
<name>A0ABY3EM95_9BURK</name>
<dbReference type="Proteomes" id="UP000318943">
    <property type="component" value="Unassembled WGS sequence"/>
</dbReference>
<protein>
    <recommendedName>
        <fullName evidence="3">Beta-ribofuranosylaminobenzene 5'-phosphate synthase</fullName>
    </recommendedName>
</protein>
<keyword evidence="2" id="KW-1185">Reference proteome</keyword>
<organism evidence="1 2">
    <name type="scientific">Cupriavidus campinensis</name>
    <dbReference type="NCBI Taxonomy" id="151783"/>
    <lineage>
        <taxon>Bacteria</taxon>
        <taxon>Pseudomonadati</taxon>
        <taxon>Pseudomonadota</taxon>
        <taxon>Betaproteobacteria</taxon>
        <taxon>Burkholderiales</taxon>
        <taxon>Burkholderiaceae</taxon>
        <taxon>Cupriavidus</taxon>
    </lineage>
</organism>
<dbReference type="EMBL" id="VCIZ01000007">
    <property type="protein sequence ID" value="TSP12059.1"/>
    <property type="molecule type" value="Genomic_DNA"/>
</dbReference>
<accession>A0ABY3EM95</accession>
<comment type="caution">
    <text evidence="1">The sequence shown here is derived from an EMBL/GenBank/DDBJ whole genome shotgun (WGS) entry which is preliminary data.</text>
</comment>
<dbReference type="SUPFAM" id="SSF54211">
    <property type="entry name" value="Ribosomal protein S5 domain 2-like"/>
    <property type="match status" value="1"/>
</dbReference>
<proteinExistence type="predicted"/>
<dbReference type="InterPro" id="IPR020568">
    <property type="entry name" value="Ribosomal_Su5_D2-typ_SF"/>
</dbReference>